<keyword evidence="4 6" id="KW-1133">Transmembrane helix</keyword>
<dbReference type="Proteomes" id="UP000198781">
    <property type="component" value="Unassembled WGS sequence"/>
</dbReference>
<organism evidence="7 8">
    <name type="scientific">Paracidovorax valerianellae</name>
    <dbReference type="NCBI Taxonomy" id="187868"/>
    <lineage>
        <taxon>Bacteria</taxon>
        <taxon>Pseudomonadati</taxon>
        <taxon>Pseudomonadota</taxon>
        <taxon>Betaproteobacteria</taxon>
        <taxon>Burkholderiales</taxon>
        <taxon>Comamonadaceae</taxon>
        <taxon>Paracidovorax</taxon>
    </lineage>
</organism>
<evidence type="ECO:0000256" key="5">
    <source>
        <dbReference type="ARBA" id="ARBA00023136"/>
    </source>
</evidence>
<dbReference type="PANTHER" id="PTHR30086">
    <property type="entry name" value="ARGININE EXPORTER PROTEIN ARGO"/>
    <property type="match status" value="1"/>
</dbReference>
<evidence type="ECO:0000256" key="6">
    <source>
        <dbReference type="SAM" id="Phobius"/>
    </source>
</evidence>
<sequence>MFSLTPFLHGFGTGAGLIIAIGAQNAHVLRVGLLGRHVALTVATCIAVDVIAITAGVAGMGALIQGQPWLLAIARWGGAAFLAWYGFGALRRALRPDGALAAGPGGLGAGPTVRQAFAAVLAVSLLNPHMYLDTVVLLGAIGGQQPAGQQVSFTVGATTASTLWFLTLGLGARRLAPWFAKPVAWRCLDAGIAVVMFSIALFLAFTPLQMTP</sequence>
<accession>A0A1G6XH63</accession>
<feature type="transmembrane region" description="Helical" evidence="6">
    <location>
        <begin position="69"/>
        <end position="87"/>
    </location>
</feature>
<feature type="transmembrane region" description="Helical" evidence="6">
    <location>
        <begin position="6"/>
        <end position="26"/>
    </location>
</feature>
<dbReference type="AlphaFoldDB" id="A0A1G6XH63"/>
<keyword evidence="8" id="KW-1185">Reference proteome</keyword>
<evidence type="ECO:0000256" key="3">
    <source>
        <dbReference type="ARBA" id="ARBA00022692"/>
    </source>
</evidence>
<proteinExistence type="predicted"/>
<gene>
    <name evidence="7" type="ORF">SAMN05192589_10912</name>
</gene>
<evidence type="ECO:0000313" key="7">
    <source>
        <dbReference type="EMBL" id="SDD77391.1"/>
    </source>
</evidence>
<evidence type="ECO:0000256" key="1">
    <source>
        <dbReference type="ARBA" id="ARBA00004651"/>
    </source>
</evidence>
<dbReference type="GO" id="GO:0005886">
    <property type="term" value="C:plasma membrane"/>
    <property type="evidence" value="ECO:0007669"/>
    <property type="project" value="UniProtKB-SubCell"/>
</dbReference>
<evidence type="ECO:0000313" key="8">
    <source>
        <dbReference type="Proteomes" id="UP000198781"/>
    </source>
</evidence>
<dbReference type="STRING" id="187868.SAMN05192589_10912"/>
<feature type="transmembrane region" description="Helical" evidence="6">
    <location>
        <begin position="183"/>
        <end position="205"/>
    </location>
</feature>
<dbReference type="Pfam" id="PF01810">
    <property type="entry name" value="LysE"/>
    <property type="match status" value="1"/>
</dbReference>
<evidence type="ECO:0000256" key="4">
    <source>
        <dbReference type="ARBA" id="ARBA00022989"/>
    </source>
</evidence>
<dbReference type="PANTHER" id="PTHR30086:SF20">
    <property type="entry name" value="ARGININE EXPORTER PROTEIN ARGO-RELATED"/>
    <property type="match status" value="1"/>
</dbReference>
<dbReference type="EMBL" id="FMZC01000009">
    <property type="protein sequence ID" value="SDD77391.1"/>
    <property type="molecule type" value="Genomic_DNA"/>
</dbReference>
<evidence type="ECO:0000256" key="2">
    <source>
        <dbReference type="ARBA" id="ARBA00022475"/>
    </source>
</evidence>
<dbReference type="InterPro" id="IPR001123">
    <property type="entry name" value="LeuE-type"/>
</dbReference>
<keyword evidence="3 6" id="KW-0812">Transmembrane</keyword>
<dbReference type="OrthoDB" id="5638726at2"/>
<feature type="transmembrane region" description="Helical" evidence="6">
    <location>
        <begin position="153"/>
        <end position="171"/>
    </location>
</feature>
<protein>
    <submittedName>
        <fullName evidence="7">L-lysine exporter family protein LysE/ArgO</fullName>
    </submittedName>
</protein>
<comment type="subcellular location">
    <subcellularLocation>
        <location evidence="1">Cell membrane</location>
        <topology evidence="1">Multi-pass membrane protein</topology>
    </subcellularLocation>
</comment>
<dbReference type="GO" id="GO:0015171">
    <property type="term" value="F:amino acid transmembrane transporter activity"/>
    <property type="evidence" value="ECO:0007669"/>
    <property type="project" value="TreeGrafter"/>
</dbReference>
<dbReference type="RefSeq" id="WP_092744468.1">
    <property type="nucleotide sequence ID" value="NZ_FMZC01000009.1"/>
</dbReference>
<feature type="transmembrane region" description="Helical" evidence="6">
    <location>
        <begin position="116"/>
        <end position="141"/>
    </location>
</feature>
<feature type="transmembrane region" description="Helical" evidence="6">
    <location>
        <begin position="38"/>
        <end position="63"/>
    </location>
</feature>
<reference evidence="7 8" key="1">
    <citation type="submission" date="2016-10" db="EMBL/GenBank/DDBJ databases">
        <authorList>
            <person name="de Groot N.N."/>
        </authorList>
    </citation>
    <scope>NUCLEOTIDE SEQUENCE [LARGE SCALE GENOMIC DNA]</scope>
    <source>
        <strain evidence="7 8">DSM 16619</strain>
    </source>
</reference>
<keyword evidence="2" id="KW-1003">Cell membrane</keyword>
<name>A0A1G6XH63_9BURK</name>
<keyword evidence="5 6" id="KW-0472">Membrane</keyword>